<protein>
    <recommendedName>
        <fullName evidence="4">Roadblock/LAMTOR2 domain-containing protein</fullName>
    </recommendedName>
</protein>
<dbReference type="STRING" id="1182544.W9W472"/>
<dbReference type="VEuPathDB" id="FungiDB:A1O7_03288"/>
<dbReference type="SUPFAM" id="SSF103196">
    <property type="entry name" value="Roadblock/LC7 domain"/>
    <property type="match status" value="1"/>
</dbReference>
<dbReference type="eggNOG" id="ENOG502S7RW">
    <property type="taxonomic scope" value="Eukaryota"/>
</dbReference>
<evidence type="ECO:0000313" key="3">
    <source>
        <dbReference type="Proteomes" id="UP000019473"/>
    </source>
</evidence>
<dbReference type="RefSeq" id="XP_007755501.1">
    <property type="nucleotide sequence ID" value="XM_007757311.1"/>
</dbReference>
<accession>W9W472</accession>
<feature type="region of interest" description="Disordered" evidence="1">
    <location>
        <begin position="81"/>
        <end position="114"/>
    </location>
</feature>
<gene>
    <name evidence="2" type="ORF">A1O7_03288</name>
</gene>
<dbReference type="AlphaFoldDB" id="W9W472"/>
<evidence type="ECO:0000256" key="1">
    <source>
        <dbReference type="SAM" id="MobiDB-lite"/>
    </source>
</evidence>
<dbReference type="PANTHER" id="PTHR10779">
    <property type="entry name" value="DYNEIN LIGHT CHAIN ROADBLOCK"/>
    <property type="match status" value="1"/>
</dbReference>
<keyword evidence="3" id="KW-1185">Reference proteome</keyword>
<comment type="caution">
    <text evidence="2">The sequence shown here is derived from an EMBL/GenBank/DDBJ whole genome shotgun (WGS) entry which is preliminary data.</text>
</comment>
<sequence>MAQAERVGVSGPASDSHVLTGTVQESLNGPSIDAMLRGLTERPNVQSTLILSRKDGSIIRATGTGLPEQRGDPESAVYQWSQVPGSTGGLEGSERGGASIAEKSEESAEAQQSARPVEILASSIFQFVNNANVLGETLGVTSRGAPRPNGAFTAGAYGDDTDSTNKDRSYDEDAESGPSEDEVQLLRLRTKHQEIIIFPDPNYICCVVQKVSKAGNAPNRR</sequence>
<dbReference type="Proteomes" id="UP000019473">
    <property type="component" value="Unassembled WGS sequence"/>
</dbReference>
<dbReference type="HOGENOM" id="CLU_1282965_0_0_1"/>
<dbReference type="Gene3D" id="3.30.450.30">
    <property type="entry name" value="Dynein light chain 2a, cytoplasmic"/>
    <property type="match status" value="1"/>
</dbReference>
<feature type="region of interest" description="Disordered" evidence="1">
    <location>
        <begin position="1"/>
        <end position="29"/>
    </location>
</feature>
<feature type="compositionally biased region" description="Polar residues" evidence="1">
    <location>
        <begin position="17"/>
        <end position="29"/>
    </location>
</feature>
<dbReference type="GeneID" id="19177886"/>
<dbReference type="OrthoDB" id="9985637at2759"/>
<feature type="region of interest" description="Disordered" evidence="1">
    <location>
        <begin position="143"/>
        <end position="182"/>
    </location>
</feature>
<organism evidence="2 3">
    <name type="scientific">Cladophialophora yegresii CBS 114405</name>
    <dbReference type="NCBI Taxonomy" id="1182544"/>
    <lineage>
        <taxon>Eukaryota</taxon>
        <taxon>Fungi</taxon>
        <taxon>Dikarya</taxon>
        <taxon>Ascomycota</taxon>
        <taxon>Pezizomycotina</taxon>
        <taxon>Eurotiomycetes</taxon>
        <taxon>Chaetothyriomycetidae</taxon>
        <taxon>Chaetothyriales</taxon>
        <taxon>Herpotrichiellaceae</taxon>
        <taxon>Cladophialophora</taxon>
    </lineage>
</organism>
<evidence type="ECO:0008006" key="4">
    <source>
        <dbReference type="Google" id="ProtNLM"/>
    </source>
</evidence>
<dbReference type="EMBL" id="AMGW01000002">
    <property type="protein sequence ID" value="EXJ62847.1"/>
    <property type="molecule type" value="Genomic_DNA"/>
</dbReference>
<reference evidence="2 3" key="1">
    <citation type="submission" date="2013-03" db="EMBL/GenBank/DDBJ databases">
        <title>The Genome Sequence of Cladophialophora yegresii CBS 114405.</title>
        <authorList>
            <consortium name="The Broad Institute Genomics Platform"/>
            <person name="Cuomo C."/>
            <person name="de Hoog S."/>
            <person name="Gorbushina A."/>
            <person name="Walker B."/>
            <person name="Young S.K."/>
            <person name="Zeng Q."/>
            <person name="Gargeya S."/>
            <person name="Fitzgerald M."/>
            <person name="Haas B."/>
            <person name="Abouelleil A."/>
            <person name="Allen A.W."/>
            <person name="Alvarado L."/>
            <person name="Arachchi H.M."/>
            <person name="Berlin A.M."/>
            <person name="Chapman S.B."/>
            <person name="Gainer-Dewar J."/>
            <person name="Goldberg J."/>
            <person name="Griggs A."/>
            <person name="Gujja S."/>
            <person name="Hansen M."/>
            <person name="Howarth C."/>
            <person name="Imamovic A."/>
            <person name="Ireland A."/>
            <person name="Larimer J."/>
            <person name="McCowan C."/>
            <person name="Murphy C."/>
            <person name="Pearson M."/>
            <person name="Poon T.W."/>
            <person name="Priest M."/>
            <person name="Roberts A."/>
            <person name="Saif S."/>
            <person name="Shea T."/>
            <person name="Sisk P."/>
            <person name="Sykes S."/>
            <person name="Wortman J."/>
            <person name="Nusbaum C."/>
            <person name="Birren B."/>
        </authorList>
    </citation>
    <scope>NUCLEOTIDE SEQUENCE [LARGE SCALE GENOMIC DNA]</scope>
    <source>
        <strain evidence="2 3">CBS 114405</strain>
    </source>
</reference>
<evidence type="ECO:0000313" key="2">
    <source>
        <dbReference type="EMBL" id="EXJ62847.1"/>
    </source>
</evidence>
<feature type="compositionally biased region" description="Acidic residues" evidence="1">
    <location>
        <begin position="172"/>
        <end position="182"/>
    </location>
</feature>
<proteinExistence type="predicted"/>
<name>W9W472_9EURO</name>